<dbReference type="GO" id="GO:0016788">
    <property type="term" value="F:hydrolase activity, acting on ester bonds"/>
    <property type="evidence" value="ECO:0007669"/>
    <property type="project" value="UniProtKB-UniRule"/>
</dbReference>
<dbReference type="PANTHER" id="PTHR40037">
    <property type="entry name" value="PHOSPHOESTERASE YJCG-RELATED"/>
    <property type="match status" value="1"/>
</dbReference>
<feature type="active site" description="Proton acceptor" evidence="2">
    <location>
        <position position="115"/>
    </location>
</feature>
<comment type="similarity">
    <text evidence="2">Belongs to the 2H phosphoesterase superfamily. YjcG family.</text>
</comment>
<dbReference type="Pfam" id="PF13563">
    <property type="entry name" value="2_5_RNA_ligase2"/>
    <property type="match status" value="1"/>
</dbReference>
<evidence type="ECO:0000313" key="3">
    <source>
        <dbReference type="EMBL" id="RKQ32646.1"/>
    </source>
</evidence>
<proteinExistence type="inferred from homology"/>
<dbReference type="Gene3D" id="3.90.1140.10">
    <property type="entry name" value="Cyclic phosphodiesterase"/>
    <property type="match status" value="1"/>
</dbReference>
<reference evidence="3 4" key="1">
    <citation type="journal article" date="2016" name="Int. J. Syst. Evol. Microbiol.">
        <title>Oceanobacillus halophilus sp. nov., a novel moderately halophilic bacterium from a hypersaline lake.</title>
        <authorList>
            <person name="Amoozegar M.A."/>
            <person name="Bagheri M."/>
            <person name="Makhdoumi A."/>
            <person name="Nikou M.M."/>
            <person name="Fazeli S.A.S."/>
            <person name="Schumann P."/>
            <person name="Sproer C."/>
            <person name="Sanchez-Porro C."/>
            <person name="Ventosa A."/>
        </authorList>
    </citation>
    <scope>NUCLEOTIDE SEQUENCE [LARGE SCALE GENOMIC DNA]</scope>
    <source>
        <strain evidence="3 4">DSM 23996</strain>
    </source>
</reference>
<evidence type="ECO:0000313" key="4">
    <source>
        <dbReference type="Proteomes" id="UP000269301"/>
    </source>
</evidence>
<feature type="short sequence motif" description="HXTX 2" evidence="2">
    <location>
        <begin position="115"/>
        <end position="118"/>
    </location>
</feature>
<dbReference type="InterPro" id="IPR050580">
    <property type="entry name" value="2H_phosphoesterase_YjcG-like"/>
</dbReference>
<gene>
    <name evidence="3" type="ORF">D8M06_11960</name>
</gene>
<dbReference type="InterPro" id="IPR009097">
    <property type="entry name" value="Cyclic_Pdiesterase"/>
</dbReference>
<dbReference type="EMBL" id="RBZP01000009">
    <property type="protein sequence ID" value="RKQ32646.1"/>
    <property type="molecule type" value="Genomic_DNA"/>
</dbReference>
<name>A0A495A0H1_9BACI</name>
<comment type="caution">
    <text evidence="3">The sequence shown here is derived from an EMBL/GenBank/DDBJ whole genome shotgun (WGS) entry which is preliminary data.</text>
</comment>
<feature type="short sequence motif" description="HXTX 1" evidence="2">
    <location>
        <begin position="34"/>
        <end position="37"/>
    </location>
</feature>
<keyword evidence="1 2" id="KW-0378">Hydrolase</keyword>
<dbReference type="Proteomes" id="UP000269301">
    <property type="component" value="Unassembled WGS sequence"/>
</dbReference>
<dbReference type="RefSeq" id="WP_121204642.1">
    <property type="nucleotide sequence ID" value="NZ_RBZP01000009.1"/>
</dbReference>
<dbReference type="HAMAP" id="MF_01444">
    <property type="entry name" value="2H_phosphoesterase_YjcG"/>
    <property type="match status" value="1"/>
</dbReference>
<feature type="active site" description="Proton donor" evidence="2">
    <location>
        <position position="34"/>
    </location>
</feature>
<evidence type="ECO:0000256" key="2">
    <source>
        <dbReference type="HAMAP-Rule" id="MF_01444"/>
    </source>
</evidence>
<protein>
    <recommendedName>
        <fullName evidence="2">Putative phosphoesterase D8M06_11960</fullName>
        <ecNumber evidence="2">3.1.-.-</ecNumber>
    </recommendedName>
</protein>
<evidence type="ECO:0000256" key="1">
    <source>
        <dbReference type="ARBA" id="ARBA00022801"/>
    </source>
</evidence>
<dbReference type="NCBIfam" id="NF010223">
    <property type="entry name" value="PRK13679.1"/>
    <property type="match status" value="1"/>
</dbReference>
<dbReference type="OrthoDB" id="1524661at2"/>
<accession>A0A495A0H1</accession>
<organism evidence="3 4">
    <name type="scientific">Oceanobacillus halophilus</name>
    <dbReference type="NCBI Taxonomy" id="930130"/>
    <lineage>
        <taxon>Bacteria</taxon>
        <taxon>Bacillati</taxon>
        <taxon>Bacillota</taxon>
        <taxon>Bacilli</taxon>
        <taxon>Bacillales</taxon>
        <taxon>Bacillaceae</taxon>
        <taxon>Oceanobacillus</taxon>
    </lineage>
</organism>
<keyword evidence="4" id="KW-1185">Reference proteome</keyword>
<dbReference type="AlphaFoldDB" id="A0A495A0H1"/>
<dbReference type="InterPro" id="IPR022932">
    <property type="entry name" value="YjcG"/>
</dbReference>
<dbReference type="EC" id="3.1.-.-" evidence="2"/>
<dbReference type="PANTHER" id="PTHR40037:SF1">
    <property type="entry name" value="PHOSPHOESTERASE SAOUHSC_00951-RELATED"/>
    <property type="match status" value="1"/>
</dbReference>
<sequence length="170" mass="19911">MKYGIAIFPSKSIQDEANSYRKRYDPHYSLIPPHITMKEAFEADDDTLNEIVPELKRIAKETKPFTINIHKVSTFAPVTNTIYFKVEPLQELYDLHQKLHEGKFDNNMTHSFVPHITIAQQLLDDEYSDVFGTLQMSSFDFEDEIDRYQLLYQLENGSWTVYETFVFGEG</sequence>
<dbReference type="SUPFAM" id="SSF55144">
    <property type="entry name" value="LigT-like"/>
    <property type="match status" value="1"/>
</dbReference>